<feature type="compositionally biased region" description="Acidic residues" evidence="5">
    <location>
        <begin position="639"/>
        <end position="651"/>
    </location>
</feature>
<comment type="subcellular location">
    <subcellularLocation>
        <location evidence="1">Nucleus</location>
    </subcellularLocation>
</comment>
<feature type="region of interest" description="Disordered" evidence="5">
    <location>
        <begin position="1067"/>
        <end position="1096"/>
    </location>
</feature>
<organism evidence="6 7">
    <name type="scientific">Papilio xuthus</name>
    <name type="common">Asian swallowtail butterfly</name>
    <dbReference type="NCBI Taxonomy" id="66420"/>
    <lineage>
        <taxon>Eukaryota</taxon>
        <taxon>Metazoa</taxon>
        <taxon>Ecdysozoa</taxon>
        <taxon>Arthropoda</taxon>
        <taxon>Hexapoda</taxon>
        <taxon>Insecta</taxon>
        <taxon>Pterygota</taxon>
        <taxon>Neoptera</taxon>
        <taxon>Endopterygota</taxon>
        <taxon>Lepidoptera</taxon>
        <taxon>Glossata</taxon>
        <taxon>Ditrysia</taxon>
        <taxon>Papilionoidea</taxon>
        <taxon>Papilionidae</taxon>
        <taxon>Papilioninae</taxon>
        <taxon>Papilio</taxon>
    </lineage>
</organism>
<feature type="compositionally biased region" description="Basic and acidic residues" evidence="5">
    <location>
        <begin position="1084"/>
        <end position="1096"/>
    </location>
</feature>
<evidence type="ECO:0000256" key="5">
    <source>
        <dbReference type="SAM" id="MobiDB-lite"/>
    </source>
</evidence>
<sequence length="1352" mass="154137">MTEQVLFYNSIKDDMIEKLVNTVSPDGSADDTSDSFKGEANNLESEDELDEPMLRSKKRVHHFSDSSSESDDLKKNQDSVKICDSEDMSTLKIGSKHKSRIRTLSISDEDLNETAEKTTEKYDLSRVKNKKSKLREKFRNLVSKQDQCLDMDVSLKEELNSKLNNINSDKSDEEQVSCNKIKQTFKDKHMQKISAICDPDSSSDEDDSSKQKKTSSMKSIRLTLPKPIKISAKQAMENKQKIKSESNRMLREKEVSLPYHRPKALSLKDIMSRRKPALASDGKVLSVKMTPEQLEQYALQLEQRQKEMMELCKSDTEEDDDDDKETKENDEQPNIQTDLHKTPDITKIDTDNEPMEIVPEDKVDTKMNISEDLNPIEFTTNAEHIDIKKDSLNKSVDDIKELESSEENKVILDTTNYDTNNSGSNNCEKDDSQNMELHYDSEKIDTLNLNKVNENQINKNIVKQTNSELIDTDNIESEFLENDFNFDEIDDMIENIADKGNKRNRTSDISLTTKPKLTGAPGMVIDLEDNSLSESKLSGVEQLKEKFKYFARLKSLEEQEKDREKKYKPGVQLLKLKQELEEQIAEQRSLEWTKRLEQEKQLEMNENHNTDVELDDIEKVEAKLEELNNSHISNKESSEESEEEICEDDCIIEDKPRKRNPMIDEEAEESDVEDAPDDQINEVNDGSEGDASDEDSSEDESSDSDDEENSKPKKGRILKAFEDSDDEGEIKENIECNDKCDTSNLKEVSEDLNISSTQDEELQLAQVSKTTSEEIISQEPVTQINTIKKGIDCDPDLGSQTFSIANTGSGTQCLDDLISKEINIGNTDVIMGDNLFATNASQNSQELITPTQSQEIGDDILALCTGKFYDNPFVSQIQDTNEDKILSNKEIVLENNINKGASNEEINKEDGNTNKTEVLEKEDVRNKEKEILSSILEELDDPQFESPKKYKYFANDSNANKENEQSEANKSIKKKLVIDSDDEVDIDNSEKGRKKKIKKRKLEQRALQFSDDEEEMEELQSDVEDNIGSDIEDVERIVEYDSEENEVEVQPQKKKKKIGEFFEQEAELTSEDEWIGSGDEDEAGLDRMEREEGDDDVFHEGKLRKELGQIHMRDVLDQDKREVRLIKELLLEDGDLGDGHRQRKFRWKNAEDTEETGAAGDEFADTQEEEFESEELWRKQRHEREMFLKKMKGEDEDLNSTSINRSALIKANLISKATTSPATAPNKNIDEDKEKEIIQEKKTHKDIPSPKKPFAIFQQNYHGSLLSRGKGALARLAAIATPLAGDGETTKVSASTNRRNFVFAALSQDEVEPKVSKRKADTVAPSPVLIKKLKAEEKRKTTRSSLFDYLDG</sequence>
<dbReference type="GO" id="GO:0005634">
    <property type="term" value="C:nucleus"/>
    <property type="evidence" value="ECO:0007669"/>
    <property type="project" value="UniProtKB-SubCell"/>
</dbReference>
<feature type="region of interest" description="Disordered" evidence="5">
    <location>
        <begin position="980"/>
        <end position="1031"/>
    </location>
</feature>
<evidence type="ECO:0000256" key="3">
    <source>
        <dbReference type="ARBA" id="ARBA00023242"/>
    </source>
</evidence>
<dbReference type="InterPro" id="IPR024146">
    <property type="entry name" value="Claspin"/>
</dbReference>
<name>A0A194PH10_PAPXU</name>
<feature type="coiled-coil region" evidence="4">
    <location>
        <begin position="124"/>
        <end position="176"/>
    </location>
</feature>
<feature type="region of interest" description="Disordered" evidence="5">
    <location>
        <begin position="308"/>
        <end position="349"/>
    </location>
</feature>
<feature type="compositionally biased region" description="Basic residues" evidence="5">
    <location>
        <begin position="992"/>
        <end position="1002"/>
    </location>
</feature>
<feature type="region of interest" description="Disordered" evidence="5">
    <location>
        <begin position="192"/>
        <end position="257"/>
    </location>
</feature>
<feature type="compositionally biased region" description="Acidic residues" evidence="5">
    <location>
        <begin position="1067"/>
        <end position="1083"/>
    </location>
</feature>
<keyword evidence="7" id="KW-1185">Reference proteome</keyword>
<proteinExistence type="predicted"/>
<dbReference type="GO" id="GO:0033314">
    <property type="term" value="P:mitotic DNA replication checkpoint signaling"/>
    <property type="evidence" value="ECO:0007669"/>
    <property type="project" value="TreeGrafter"/>
</dbReference>
<accession>A0A194PH10</accession>
<evidence type="ECO:0000313" key="7">
    <source>
        <dbReference type="Proteomes" id="UP000053268"/>
    </source>
</evidence>
<feature type="compositionally biased region" description="Acidic residues" evidence="5">
    <location>
        <begin position="1162"/>
        <end position="1174"/>
    </location>
</feature>
<feature type="region of interest" description="Disordered" evidence="5">
    <location>
        <begin position="1147"/>
        <end position="1176"/>
    </location>
</feature>
<dbReference type="PANTHER" id="PTHR14396">
    <property type="entry name" value="CLASPIN"/>
    <property type="match status" value="1"/>
</dbReference>
<protein>
    <submittedName>
        <fullName evidence="6">Claspin-like</fullName>
    </submittedName>
</protein>
<dbReference type="STRING" id="66420.A0A194PH10"/>
<dbReference type="GO" id="GO:0007095">
    <property type="term" value="P:mitotic G2 DNA damage checkpoint signaling"/>
    <property type="evidence" value="ECO:0007669"/>
    <property type="project" value="TreeGrafter"/>
</dbReference>
<evidence type="ECO:0000313" key="6">
    <source>
        <dbReference type="EMBL" id="KPI92333.1"/>
    </source>
</evidence>
<feature type="region of interest" description="Disordered" evidence="5">
    <location>
        <begin position="626"/>
        <end position="732"/>
    </location>
</feature>
<dbReference type="EMBL" id="KQ459604">
    <property type="protein sequence ID" value="KPI92333.1"/>
    <property type="molecule type" value="Genomic_DNA"/>
</dbReference>
<dbReference type="Proteomes" id="UP000053268">
    <property type="component" value="Unassembled WGS sequence"/>
</dbReference>
<reference evidence="6 7" key="1">
    <citation type="journal article" date="2015" name="Nat. Commun.">
        <title>Outbred genome sequencing and CRISPR/Cas9 gene editing in butterflies.</title>
        <authorList>
            <person name="Li X."/>
            <person name="Fan D."/>
            <person name="Zhang W."/>
            <person name="Liu G."/>
            <person name="Zhang L."/>
            <person name="Zhao L."/>
            <person name="Fang X."/>
            <person name="Chen L."/>
            <person name="Dong Y."/>
            <person name="Chen Y."/>
            <person name="Ding Y."/>
            <person name="Zhao R."/>
            <person name="Feng M."/>
            <person name="Zhu Y."/>
            <person name="Feng Y."/>
            <person name="Jiang X."/>
            <person name="Zhu D."/>
            <person name="Xiang H."/>
            <person name="Feng X."/>
            <person name="Li S."/>
            <person name="Wang J."/>
            <person name="Zhang G."/>
            <person name="Kronforst M.R."/>
            <person name="Wang W."/>
        </authorList>
    </citation>
    <scope>NUCLEOTIDE SEQUENCE [LARGE SCALE GENOMIC DNA]</scope>
    <source>
        <strain evidence="6">Ya'a_city_454_Px</strain>
        <tissue evidence="6">Whole body</tissue>
    </source>
</reference>
<feature type="compositionally biased region" description="Basic and acidic residues" evidence="5">
    <location>
        <begin position="626"/>
        <end position="638"/>
    </location>
</feature>
<feature type="compositionally biased region" description="Acidic residues" evidence="5">
    <location>
        <begin position="663"/>
        <end position="708"/>
    </location>
</feature>
<keyword evidence="4" id="KW-0175">Coiled coil</keyword>
<feature type="compositionally biased region" description="Basic and acidic residues" evidence="5">
    <location>
        <begin position="236"/>
        <end position="255"/>
    </location>
</feature>
<keyword evidence="2" id="KW-0597">Phosphoprotein</keyword>
<feature type="compositionally biased region" description="Basic and acidic residues" evidence="5">
    <location>
        <begin position="338"/>
        <end position="349"/>
    </location>
</feature>
<dbReference type="PANTHER" id="PTHR14396:SF10">
    <property type="entry name" value="CLASPIN"/>
    <property type="match status" value="1"/>
</dbReference>
<feature type="compositionally biased region" description="Basic and acidic residues" evidence="5">
    <location>
        <begin position="71"/>
        <end position="84"/>
    </location>
</feature>
<gene>
    <name evidence="6" type="ORF">RR46_13554</name>
</gene>
<feature type="region of interest" description="Disordered" evidence="5">
    <location>
        <begin position="22"/>
        <end position="87"/>
    </location>
</feature>
<evidence type="ECO:0000256" key="4">
    <source>
        <dbReference type="SAM" id="Coils"/>
    </source>
</evidence>
<dbReference type="GO" id="GO:0010997">
    <property type="term" value="F:anaphase-promoting complex binding"/>
    <property type="evidence" value="ECO:0007669"/>
    <property type="project" value="TreeGrafter"/>
</dbReference>
<feature type="compositionally biased region" description="Acidic residues" evidence="5">
    <location>
        <begin position="1010"/>
        <end position="1031"/>
    </location>
</feature>
<evidence type="ECO:0000256" key="1">
    <source>
        <dbReference type="ARBA" id="ARBA00004123"/>
    </source>
</evidence>
<keyword evidence="3" id="KW-0539">Nucleus</keyword>
<evidence type="ECO:0000256" key="2">
    <source>
        <dbReference type="ARBA" id="ARBA00022553"/>
    </source>
</evidence>